<evidence type="ECO:0000259" key="12">
    <source>
        <dbReference type="PROSITE" id="PS50262"/>
    </source>
</evidence>
<evidence type="ECO:0000256" key="3">
    <source>
        <dbReference type="ARBA" id="ARBA00022692"/>
    </source>
</evidence>
<evidence type="ECO:0000256" key="10">
    <source>
        <dbReference type="RuleBase" id="RU000688"/>
    </source>
</evidence>
<reference evidence="13 14" key="1">
    <citation type="submission" date="2019-09" db="EMBL/GenBank/DDBJ databases">
        <title>Bird 10,000 Genomes (B10K) Project - Family phase.</title>
        <authorList>
            <person name="Zhang G."/>
        </authorList>
    </citation>
    <scope>NUCLEOTIDE SEQUENCE [LARGE SCALE GENOMIC DNA]</scope>
    <source>
        <strain evidence="13">B10K-DU-011-20</strain>
        <tissue evidence="13">Muscle</tissue>
    </source>
</reference>
<feature type="non-terminal residue" evidence="13">
    <location>
        <position position="175"/>
    </location>
</feature>
<dbReference type="GO" id="GO:0004930">
    <property type="term" value="F:G protein-coupled receptor activity"/>
    <property type="evidence" value="ECO:0007669"/>
    <property type="project" value="UniProtKB-KW"/>
</dbReference>
<keyword evidence="8" id="KW-0325">Glycoprotein</keyword>
<dbReference type="GO" id="GO:0005886">
    <property type="term" value="C:plasma membrane"/>
    <property type="evidence" value="ECO:0007669"/>
    <property type="project" value="UniProtKB-SubCell"/>
</dbReference>
<evidence type="ECO:0000256" key="6">
    <source>
        <dbReference type="ARBA" id="ARBA00023136"/>
    </source>
</evidence>
<evidence type="ECO:0000256" key="1">
    <source>
        <dbReference type="ARBA" id="ARBA00004651"/>
    </source>
</evidence>
<dbReference type="PRINTS" id="PR01784">
    <property type="entry name" value="MCH2RECEPTOR"/>
</dbReference>
<dbReference type="SUPFAM" id="SSF81321">
    <property type="entry name" value="Family A G protein-coupled receptor-like"/>
    <property type="match status" value="1"/>
</dbReference>
<dbReference type="OrthoDB" id="6076970at2759"/>
<keyword evidence="7 10" id="KW-0675">Receptor</keyword>
<keyword evidence="4 11" id="KW-1133">Transmembrane helix</keyword>
<evidence type="ECO:0000256" key="4">
    <source>
        <dbReference type="ARBA" id="ARBA00022989"/>
    </source>
</evidence>
<dbReference type="Proteomes" id="UP000526942">
    <property type="component" value="Unassembled WGS sequence"/>
</dbReference>
<name>A0A7L0FY87_CORCN</name>
<gene>
    <name evidence="13" type="primary">Mchr2</name>
    <name evidence="13" type="ORF">CORCON_R15227</name>
</gene>
<dbReference type="PROSITE" id="PS50262">
    <property type="entry name" value="G_PROTEIN_RECEP_F1_2"/>
    <property type="match status" value="1"/>
</dbReference>
<dbReference type="InterPro" id="IPR008361">
    <property type="entry name" value="MCH_rcpt"/>
</dbReference>
<keyword evidence="2" id="KW-1003">Cell membrane</keyword>
<evidence type="ECO:0000256" key="8">
    <source>
        <dbReference type="ARBA" id="ARBA00023180"/>
    </source>
</evidence>
<comment type="caution">
    <text evidence="13">The sequence shown here is derived from an EMBL/GenBank/DDBJ whole genome shotgun (WGS) entry which is preliminary data.</text>
</comment>
<keyword evidence="6 11" id="KW-0472">Membrane</keyword>
<dbReference type="PANTHER" id="PTHR24229:SF88">
    <property type="entry name" value="MELANIN-CONCENTRATING HORMONE RECEPTOR 2-RELATED"/>
    <property type="match status" value="1"/>
</dbReference>
<dbReference type="Gene3D" id="1.20.1070.10">
    <property type="entry name" value="Rhodopsin 7-helix transmembrane proteins"/>
    <property type="match status" value="1"/>
</dbReference>
<evidence type="ECO:0000256" key="7">
    <source>
        <dbReference type="ARBA" id="ARBA00023170"/>
    </source>
</evidence>
<dbReference type="PROSITE" id="PS00237">
    <property type="entry name" value="G_PROTEIN_RECEP_F1_1"/>
    <property type="match status" value="1"/>
</dbReference>
<dbReference type="InterPro" id="IPR017452">
    <property type="entry name" value="GPCR_Rhodpsn_7TM"/>
</dbReference>
<organism evidence="13 14">
    <name type="scientific">Corythaixoides concolor</name>
    <name type="common">Grey go-away-bird</name>
    <dbReference type="NCBI Taxonomy" id="103956"/>
    <lineage>
        <taxon>Eukaryota</taxon>
        <taxon>Metazoa</taxon>
        <taxon>Chordata</taxon>
        <taxon>Craniata</taxon>
        <taxon>Vertebrata</taxon>
        <taxon>Euteleostomi</taxon>
        <taxon>Archelosauria</taxon>
        <taxon>Archosauria</taxon>
        <taxon>Dinosauria</taxon>
        <taxon>Saurischia</taxon>
        <taxon>Theropoda</taxon>
        <taxon>Coelurosauria</taxon>
        <taxon>Aves</taxon>
        <taxon>Neognathae</taxon>
        <taxon>Neoaves</taxon>
        <taxon>Otidimorphae</taxon>
        <taxon>Musophagiformes</taxon>
        <taxon>Musophagidae</taxon>
        <taxon>Corythaixoides</taxon>
    </lineage>
</organism>
<keyword evidence="5 10" id="KW-0297">G-protein coupled receptor</keyword>
<dbReference type="PRINTS" id="PR01783">
    <property type="entry name" value="MCHRECEPTOR"/>
</dbReference>
<evidence type="ECO:0000256" key="9">
    <source>
        <dbReference type="ARBA" id="ARBA00023224"/>
    </source>
</evidence>
<evidence type="ECO:0000256" key="2">
    <source>
        <dbReference type="ARBA" id="ARBA00022475"/>
    </source>
</evidence>
<feature type="transmembrane region" description="Helical" evidence="11">
    <location>
        <begin position="141"/>
        <end position="166"/>
    </location>
</feature>
<evidence type="ECO:0000313" key="14">
    <source>
        <dbReference type="Proteomes" id="UP000526942"/>
    </source>
</evidence>
<dbReference type="Pfam" id="PF00001">
    <property type="entry name" value="7tm_1"/>
    <property type="match status" value="1"/>
</dbReference>
<dbReference type="InterPro" id="IPR000276">
    <property type="entry name" value="GPCR_Rhodpsn"/>
</dbReference>
<dbReference type="PANTHER" id="PTHR24229">
    <property type="entry name" value="NEUROPEPTIDES RECEPTOR"/>
    <property type="match status" value="1"/>
</dbReference>
<protein>
    <submittedName>
        <fullName evidence="13">MCHR2 protein</fullName>
    </submittedName>
</protein>
<dbReference type="AlphaFoldDB" id="A0A7L0FY87"/>
<comment type="similarity">
    <text evidence="10">Belongs to the G-protein coupled receptor 1 family.</text>
</comment>
<keyword evidence="3 10" id="KW-0812">Transmembrane</keyword>
<feature type="domain" description="G-protein coupled receptors family 1 profile" evidence="12">
    <location>
        <begin position="1"/>
        <end position="175"/>
    </location>
</feature>
<feature type="non-terminal residue" evidence="13">
    <location>
        <position position="1"/>
    </location>
</feature>
<dbReference type="GO" id="GO:0042923">
    <property type="term" value="F:neuropeptide binding"/>
    <property type="evidence" value="ECO:0007669"/>
    <property type="project" value="TreeGrafter"/>
</dbReference>
<dbReference type="EMBL" id="VXAM01001667">
    <property type="protein sequence ID" value="NXK00464.1"/>
    <property type="molecule type" value="Genomic_DNA"/>
</dbReference>
<proteinExistence type="inferred from homology"/>
<evidence type="ECO:0000256" key="11">
    <source>
        <dbReference type="SAM" id="Phobius"/>
    </source>
</evidence>
<keyword evidence="9 10" id="KW-0807">Transducer</keyword>
<comment type="subcellular location">
    <subcellularLocation>
        <location evidence="1">Cell membrane</location>
        <topology evidence="1">Multi-pass membrane protein</topology>
    </subcellularLocation>
</comment>
<accession>A0A7L0FY87</accession>
<dbReference type="GO" id="GO:0043005">
    <property type="term" value="C:neuron projection"/>
    <property type="evidence" value="ECO:0007669"/>
    <property type="project" value="TreeGrafter"/>
</dbReference>
<feature type="transmembrane region" description="Helical" evidence="11">
    <location>
        <begin position="92"/>
        <end position="112"/>
    </location>
</feature>
<dbReference type="PRINTS" id="PR00237">
    <property type="entry name" value="GPCRRHODOPSN"/>
</dbReference>
<dbReference type="InterPro" id="IPR008362">
    <property type="entry name" value="MCHR2"/>
</dbReference>
<evidence type="ECO:0000256" key="5">
    <source>
        <dbReference type="ARBA" id="ARBA00023040"/>
    </source>
</evidence>
<sequence length="175" mass="20197">FRTQKKTILDIYICNLAIADLVHIIGMPFLIHQWARGGEWVFGSPLCTIITSLDTCNQFTCSAIMTTMSLDRYLALVQPFHPTHVRTRSKTIGVNLCLWVALFVLMFPMWLYSKVIKFKDGLESCAFDLTSPGNVLCYTPYLAITTFFFPLPLIFICYILILCYTWEMYHKNKKA</sequence>
<evidence type="ECO:0000313" key="13">
    <source>
        <dbReference type="EMBL" id="NXK00464.1"/>
    </source>
</evidence>
<keyword evidence="14" id="KW-1185">Reference proteome</keyword>
<dbReference type="GO" id="GO:0007218">
    <property type="term" value="P:neuropeptide signaling pathway"/>
    <property type="evidence" value="ECO:0007669"/>
    <property type="project" value="TreeGrafter"/>
</dbReference>